<organism evidence="2 3">
    <name type="scientific">Spirosoma radiotolerans</name>
    <dbReference type="NCBI Taxonomy" id="1379870"/>
    <lineage>
        <taxon>Bacteria</taxon>
        <taxon>Pseudomonadati</taxon>
        <taxon>Bacteroidota</taxon>
        <taxon>Cytophagia</taxon>
        <taxon>Cytophagales</taxon>
        <taxon>Cytophagaceae</taxon>
        <taxon>Spirosoma</taxon>
    </lineage>
</organism>
<protein>
    <recommendedName>
        <fullName evidence="4">Cytochrome B561</fullName>
    </recommendedName>
</protein>
<proteinExistence type="predicted"/>
<feature type="transmembrane region" description="Helical" evidence="1">
    <location>
        <begin position="93"/>
        <end position="110"/>
    </location>
</feature>
<name>A0A0E3V6Z2_9BACT</name>
<reference evidence="2 3" key="1">
    <citation type="journal article" date="2014" name="Curr. Microbiol.">
        <title>Spirosoma radiotolerans sp. nov., a gamma-radiation-resistant bacterium isolated from gamma ray-irradiated soil.</title>
        <authorList>
            <person name="Lee J.J."/>
            <person name="Srinivasan S."/>
            <person name="Lim S."/>
            <person name="Joe M."/>
            <person name="Im S."/>
            <person name="Bae S.I."/>
            <person name="Park K.R."/>
            <person name="Han J.H."/>
            <person name="Park S.H."/>
            <person name="Joo B.M."/>
            <person name="Park S.J."/>
            <person name="Kim M.K."/>
        </authorList>
    </citation>
    <scope>NUCLEOTIDE SEQUENCE [LARGE SCALE GENOMIC DNA]</scope>
    <source>
        <strain evidence="2 3">DG5A</strain>
    </source>
</reference>
<feature type="transmembrane region" description="Helical" evidence="1">
    <location>
        <begin position="46"/>
        <end position="73"/>
    </location>
</feature>
<dbReference type="HOGENOM" id="CLU_134903_1_0_10"/>
<keyword evidence="1" id="KW-0812">Transmembrane</keyword>
<keyword evidence="3" id="KW-1185">Reference proteome</keyword>
<dbReference type="Proteomes" id="UP000033054">
    <property type="component" value="Chromosome"/>
</dbReference>
<dbReference type="STRING" id="1379870.SD10_11475"/>
<dbReference type="KEGG" id="srd:SD10_11475"/>
<evidence type="ECO:0000313" key="2">
    <source>
        <dbReference type="EMBL" id="AKD55432.1"/>
    </source>
</evidence>
<keyword evidence="1" id="KW-0472">Membrane</keyword>
<sequence length="154" mass="17987">MYSPILALHSLLRWLVLTSLIYSIFRAWQGWYSKKPFTSKDNAIRHWTATITHLQLAIGIWLYSVSPIINYFLHHYRNAVGHREIRFFGMEHSTMMVLAIVVISFGSATAKRKQNSQEKFKTMAIWFTIGLLIILANIPWPFSPLTSRPYLRAF</sequence>
<gene>
    <name evidence="2" type="ORF">SD10_11475</name>
</gene>
<evidence type="ECO:0000256" key="1">
    <source>
        <dbReference type="SAM" id="Phobius"/>
    </source>
</evidence>
<feature type="transmembrane region" description="Helical" evidence="1">
    <location>
        <begin position="6"/>
        <end position="25"/>
    </location>
</feature>
<evidence type="ECO:0008006" key="4">
    <source>
        <dbReference type="Google" id="ProtNLM"/>
    </source>
</evidence>
<feature type="transmembrane region" description="Helical" evidence="1">
    <location>
        <begin position="122"/>
        <end position="142"/>
    </location>
</feature>
<dbReference type="AlphaFoldDB" id="A0A0E3V6Z2"/>
<accession>A0A0E3V6Z2</accession>
<evidence type="ECO:0000313" key="3">
    <source>
        <dbReference type="Proteomes" id="UP000033054"/>
    </source>
</evidence>
<dbReference type="EMBL" id="CP010429">
    <property type="protein sequence ID" value="AKD55432.1"/>
    <property type="molecule type" value="Genomic_DNA"/>
</dbReference>
<keyword evidence="1" id="KW-1133">Transmembrane helix</keyword>
<dbReference type="PATRIC" id="fig|1379870.5.peg.2494"/>